<dbReference type="EMBL" id="CAJOBA010046550">
    <property type="protein sequence ID" value="CAF4190928.1"/>
    <property type="molecule type" value="Genomic_DNA"/>
</dbReference>
<feature type="non-terminal residue" evidence="2">
    <location>
        <position position="1"/>
    </location>
</feature>
<proteinExistence type="predicted"/>
<protein>
    <submittedName>
        <fullName evidence="2">Uncharacterized protein</fullName>
    </submittedName>
</protein>
<name>A0A8S2SAH2_9BILA</name>
<evidence type="ECO:0000313" key="1">
    <source>
        <dbReference type="EMBL" id="CAF1382529.1"/>
    </source>
</evidence>
<dbReference type="EMBL" id="CAJNOK010024856">
    <property type="protein sequence ID" value="CAF1382529.1"/>
    <property type="molecule type" value="Genomic_DNA"/>
</dbReference>
<dbReference type="AlphaFoldDB" id="A0A8S2SAH2"/>
<evidence type="ECO:0000313" key="2">
    <source>
        <dbReference type="EMBL" id="CAF4190928.1"/>
    </source>
</evidence>
<organism evidence="2 3">
    <name type="scientific">Didymodactylos carnosus</name>
    <dbReference type="NCBI Taxonomy" id="1234261"/>
    <lineage>
        <taxon>Eukaryota</taxon>
        <taxon>Metazoa</taxon>
        <taxon>Spiralia</taxon>
        <taxon>Gnathifera</taxon>
        <taxon>Rotifera</taxon>
        <taxon>Eurotatoria</taxon>
        <taxon>Bdelloidea</taxon>
        <taxon>Philodinida</taxon>
        <taxon>Philodinidae</taxon>
        <taxon>Didymodactylos</taxon>
    </lineage>
</organism>
<accession>A0A8S2SAH2</accession>
<sequence length="79" mass="9147">EQADHWFLATTGLALIPPRIVPETWTSTMDQNTPDNLSVVEFTDYLIRTYVDSDCSLFDTEIWNVNNVIPNDLDIRYLI</sequence>
<dbReference type="Proteomes" id="UP000682733">
    <property type="component" value="Unassembled WGS sequence"/>
</dbReference>
<evidence type="ECO:0000313" key="3">
    <source>
        <dbReference type="Proteomes" id="UP000682733"/>
    </source>
</evidence>
<gene>
    <name evidence="1" type="ORF">OVA965_LOCUS32178</name>
    <name evidence="2" type="ORF">TMI583_LOCUS33034</name>
</gene>
<reference evidence="2" key="1">
    <citation type="submission" date="2021-02" db="EMBL/GenBank/DDBJ databases">
        <authorList>
            <person name="Nowell W R."/>
        </authorList>
    </citation>
    <scope>NUCLEOTIDE SEQUENCE</scope>
</reference>
<comment type="caution">
    <text evidence="2">The sequence shown here is derived from an EMBL/GenBank/DDBJ whole genome shotgun (WGS) entry which is preliminary data.</text>
</comment>
<dbReference type="Proteomes" id="UP000677228">
    <property type="component" value="Unassembled WGS sequence"/>
</dbReference>